<evidence type="ECO:0000313" key="2">
    <source>
        <dbReference type="Proteomes" id="UP000095287"/>
    </source>
</evidence>
<proteinExistence type="predicted"/>
<evidence type="ECO:0000256" key="1">
    <source>
        <dbReference type="SAM" id="MobiDB-lite"/>
    </source>
</evidence>
<feature type="region of interest" description="Disordered" evidence="1">
    <location>
        <begin position="51"/>
        <end position="108"/>
    </location>
</feature>
<protein>
    <submittedName>
        <fullName evidence="3">Uncharacterized protein</fullName>
    </submittedName>
</protein>
<dbReference type="WBParaSite" id="L893_g22610.t1">
    <property type="protein sequence ID" value="L893_g22610.t1"/>
    <property type="gene ID" value="L893_g22610"/>
</dbReference>
<dbReference type="AlphaFoldDB" id="A0A1I7Z3P8"/>
<evidence type="ECO:0000313" key="3">
    <source>
        <dbReference type="WBParaSite" id="L893_g22610.t1"/>
    </source>
</evidence>
<feature type="compositionally biased region" description="Basic residues" evidence="1">
    <location>
        <begin position="75"/>
        <end position="89"/>
    </location>
</feature>
<feature type="compositionally biased region" description="Basic and acidic residues" evidence="1">
    <location>
        <begin position="90"/>
        <end position="101"/>
    </location>
</feature>
<feature type="region of interest" description="Disordered" evidence="1">
    <location>
        <begin position="264"/>
        <end position="292"/>
    </location>
</feature>
<accession>A0A1I7Z3P8</accession>
<reference evidence="3" key="1">
    <citation type="submission" date="2016-11" db="UniProtKB">
        <authorList>
            <consortium name="WormBaseParasite"/>
        </authorList>
    </citation>
    <scope>IDENTIFICATION</scope>
</reference>
<keyword evidence="2" id="KW-1185">Reference proteome</keyword>
<name>A0A1I7Z3P8_9BILA</name>
<organism evidence="2 3">
    <name type="scientific">Steinernema glaseri</name>
    <dbReference type="NCBI Taxonomy" id="37863"/>
    <lineage>
        <taxon>Eukaryota</taxon>
        <taxon>Metazoa</taxon>
        <taxon>Ecdysozoa</taxon>
        <taxon>Nematoda</taxon>
        <taxon>Chromadorea</taxon>
        <taxon>Rhabditida</taxon>
        <taxon>Tylenchina</taxon>
        <taxon>Panagrolaimomorpha</taxon>
        <taxon>Strongyloidoidea</taxon>
        <taxon>Steinernematidae</taxon>
        <taxon>Steinernema</taxon>
    </lineage>
</organism>
<feature type="compositionally biased region" description="Acidic residues" evidence="1">
    <location>
        <begin position="281"/>
        <end position="292"/>
    </location>
</feature>
<sequence length="292" mass="34021">MDELRNFPEFIQRAVRAKHPFIVFAERRFREVESYDLVIKEKLEHAKTIAKRPRYAKERTDSEDSGMGSGNELVKRKRLKRTHPAKKRIRLEPDEMKRESEMEAETDVQSVDMPDMTKLNIKPETEEQMDQENNAVPTKTNRPTLVASRSLNVTSSPAYSTLTRAKLNLRLVTHEARPLPSTSAMNSEAFTRFRSDIAEPVKRRNRSPGPRKEEHFVKRFEQKILARTIPSEEELTSYEVRILHLYKRFERLLVEDTFLGGGFSRNSTSSRNQYEEARMADDEEESDLEFGG</sequence>
<dbReference type="Proteomes" id="UP000095287">
    <property type="component" value="Unplaced"/>
</dbReference>